<dbReference type="InterPro" id="IPR036748">
    <property type="entry name" value="MTH938-like_sf"/>
</dbReference>
<dbReference type="AlphaFoldDB" id="A0A067CV35"/>
<dbReference type="OrthoDB" id="20681at2759"/>
<dbReference type="STRING" id="695850.A0A067CV35"/>
<organism evidence="1 2">
    <name type="scientific">Saprolegnia parasitica (strain CBS 223.65)</name>
    <dbReference type="NCBI Taxonomy" id="695850"/>
    <lineage>
        <taxon>Eukaryota</taxon>
        <taxon>Sar</taxon>
        <taxon>Stramenopiles</taxon>
        <taxon>Oomycota</taxon>
        <taxon>Saprolegniomycetes</taxon>
        <taxon>Saprolegniales</taxon>
        <taxon>Saprolegniaceae</taxon>
        <taxon>Saprolegnia</taxon>
    </lineage>
</organism>
<dbReference type="VEuPathDB" id="FungiDB:SPRG_01509"/>
<gene>
    <name evidence="1" type="ORF">SPRG_01509</name>
</gene>
<dbReference type="OMA" id="VGCGARI"/>
<dbReference type="GO" id="GO:0032981">
    <property type="term" value="P:mitochondrial respiratory chain complex I assembly"/>
    <property type="evidence" value="ECO:0007669"/>
    <property type="project" value="TreeGrafter"/>
</dbReference>
<sequence length="155" mass="17201">MLRRVVRGAPASFQRGMGVRWLQYGHDMHKEMMTGTSKVSISEYDDGGFVVNDVNMRGSVALLPNIAMMWKPRSLDEITIESLNVFTVANPPIEILVLGCGKRIAKQLEPSLVEYLKSNGIVVEYLDSFNACATFNILNAEDRKVAAAILVNEPK</sequence>
<dbReference type="GeneID" id="24124095"/>
<protein>
    <recommendedName>
        <fullName evidence="3">NADH dehydrogenase [ubiquinone] 1 alpha subcomplex assembly factor 3</fullName>
    </recommendedName>
</protein>
<reference evidence="1 2" key="1">
    <citation type="journal article" date="2013" name="PLoS Genet.">
        <title>Distinctive expansion of potential virulence genes in the genome of the oomycete fish pathogen Saprolegnia parasitica.</title>
        <authorList>
            <person name="Jiang R.H."/>
            <person name="de Bruijn I."/>
            <person name="Haas B.J."/>
            <person name="Belmonte R."/>
            <person name="Lobach L."/>
            <person name="Christie J."/>
            <person name="van den Ackerveken G."/>
            <person name="Bottin A."/>
            <person name="Bulone V."/>
            <person name="Diaz-Moreno S.M."/>
            <person name="Dumas B."/>
            <person name="Fan L."/>
            <person name="Gaulin E."/>
            <person name="Govers F."/>
            <person name="Grenville-Briggs L.J."/>
            <person name="Horner N.R."/>
            <person name="Levin J.Z."/>
            <person name="Mammella M."/>
            <person name="Meijer H.J."/>
            <person name="Morris P."/>
            <person name="Nusbaum C."/>
            <person name="Oome S."/>
            <person name="Phillips A.J."/>
            <person name="van Rooyen D."/>
            <person name="Rzeszutek E."/>
            <person name="Saraiva M."/>
            <person name="Secombes C.J."/>
            <person name="Seidl M.F."/>
            <person name="Snel B."/>
            <person name="Stassen J.H."/>
            <person name="Sykes S."/>
            <person name="Tripathy S."/>
            <person name="van den Berg H."/>
            <person name="Vega-Arreguin J.C."/>
            <person name="Wawra S."/>
            <person name="Young S.K."/>
            <person name="Zeng Q."/>
            <person name="Dieguez-Uribeondo J."/>
            <person name="Russ C."/>
            <person name="Tyler B.M."/>
            <person name="van West P."/>
        </authorList>
    </citation>
    <scope>NUCLEOTIDE SEQUENCE [LARGE SCALE GENOMIC DNA]</scope>
    <source>
        <strain evidence="1 2">CBS 223.65</strain>
    </source>
</reference>
<dbReference type="Proteomes" id="UP000030745">
    <property type="component" value="Unassembled WGS sequence"/>
</dbReference>
<dbReference type="PANTHER" id="PTHR21192">
    <property type="entry name" value="NUCLEAR PROTEIN E3-3"/>
    <property type="match status" value="1"/>
</dbReference>
<evidence type="ECO:0000313" key="1">
    <source>
        <dbReference type="EMBL" id="KDO34373.1"/>
    </source>
</evidence>
<dbReference type="RefSeq" id="XP_012195109.1">
    <property type="nucleotide sequence ID" value="XM_012339719.1"/>
</dbReference>
<dbReference type="GO" id="GO:0005743">
    <property type="term" value="C:mitochondrial inner membrane"/>
    <property type="evidence" value="ECO:0007669"/>
    <property type="project" value="TreeGrafter"/>
</dbReference>
<evidence type="ECO:0008006" key="3">
    <source>
        <dbReference type="Google" id="ProtNLM"/>
    </source>
</evidence>
<dbReference type="PANTHER" id="PTHR21192:SF2">
    <property type="entry name" value="NADH DEHYDROGENASE [UBIQUINONE] 1 ALPHA SUBCOMPLEX ASSEMBLY FACTOR 3"/>
    <property type="match status" value="1"/>
</dbReference>
<dbReference type="InterPro" id="IPR007523">
    <property type="entry name" value="NDUFAF3/AAMDC"/>
</dbReference>
<dbReference type="EMBL" id="KK583191">
    <property type="protein sequence ID" value="KDO34373.1"/>
    <property type="molecule type" value="Genomic_DNA"/>
</dbReference>
<name>A0A067CV35_SAPPC</name>
<dbReference type="Gene3D" id="3.40.1230.10">
    <property type="entry name" value="MTH938-like"/>
    <property type="match status" value="1"/>
</dbReference>
<dbReference type="SUPFAM" id="SSF64076">
    <property type="entry name" value="MTH938-like"/>
    <property type="match status" value="1"/>
</dbReference>
<proteinExistence type="predicted"/>
<evidence type="ECO:0000313" key="2">
    <source>
        <dbReference type="Proteomes" id="UP000030745"/>
    </source>
</evidence>
<keyword evidence="2" id="KW-1185">Reference proteome</keyword>
<dbReference type="KEGG" id="spar:SPRG_01509"/>
<accession>A0A067CV35</accession>
<dbReference type="Pfam" id="PF04430">
    <property type="entry name" value="DUF498"/>
    <property type="match status" value="1"/>
</dbReference>